<dbReference type="InterPro" id="IPR011059">
    <property type="entry name" value="Metal-dep_hydrolase_composite"/>
</dbReference>
<dbReference type="InterPro" id="IPR013108">
    <property type="entry name" value="Amidohydro_3"/>
</dbReference>
<comment type="caution">
    <text evidence="2">The sequence shown here is derived from an EMBL/GenBank/DDBJ whole genome shotgun (WGS) entry which is preliminary data.</text>
</comment>
<dbReference type="SUPFAM" id="SSF51556">
    <property type="entry name" value="Metallo-dependent hydrolases"/>
    <property type="match status" value="1"/>
</dbReference>
<name>W1YN02_9ZZZZ</name>
<gene>
    <name evidence="2" type="ORF">Q604_UNBC02901G0001</name>
</gene>
<feature type="non-terminal residue" evidence="2">
    <location>
        <position position="67"/>
    </location>
</feature>
<feature type="domain" description="Amidohydrolase 3" evidence="1">
    <location>
        <begin position="20"/>
        <end position="67"/>
    </location>
</feature>
<dbReference type="AlphaFoldDB" id="W1YN02"/>
<protein>
    <submittedName>
        <fullName evidence="2">N-acyl-D-amino-acid deacylase</fullName>
    </submittedName>
</protein>
<dbReference type="Pfam" id="PF07969">
    <property type="entry name" value="Amidohydro_3"/>
    <property type="match status" value="1"/>
</dbReference>
<sequence>ATEGLLAKTSTHPRAFGTQAKVLGEFVREKKCFSLEEGVKKLTYNPAQILKIEGRGLLKEGNFADIV</sequence>
<feature type="non-terminal residue" evidence="2">
    <location>
        <position position="1"/>
    </location>
</feature>
<dbReference type="Gene3D" id="3.20.20.140">
    <property type="entry name" value="Metal-dependent hydrolases"/>
    <property type="match status" value="1"/>
</dbReference>
<dbReference type="EMBL" id="AZMM01002901">
    <property type="protein sequence ID" value="ETJ43110.1"/>
    <property type="molecule type" value="Genomic_DNA"/>
</dbReference>
<organism evidence="2">
    <name type="scientific">human gut metagenome</name>
    <dbReference type="NCBI Taxonomy" id="408170"/>
    <lineage>
        <taxon>unclassified sequences</taxon>
        <taxon>metagenomes</taxon>
        <taxon>organismal metagenomes</taxon>
    </lineage>
</organism>
<evidence type="ECO:0000259" key="1">
    <source>
        <dbReference type="Pfam" id="PF07969"/>
    </source>
</evidence>
<dbReference type="GO" id="GO:0016810">
    <property type="term" value="F:hydrolase activity, acting on carbon-nitrogen (but not peptide) bonds"/>
    <property type="evidence" value="ECO:0007669"/>
    <property type="project" value="InterPro"/>
</dbReference>
<dbReference type="Gene3D" id="2.30.40.10">
    <property type="entry name" value="Urease, subunit C, domain 1"/>
    <property type="match status" value="1"/>
</dbReference>
<accession>W1YN02</accession>
<evidence type="ECO:0000313" key="2">
    <source>
        <dbReference type="EMBL" id="ETJ43110.1"/>
    </source>
</evidence>
<dbReference type="InterPro" id="IPR032466">
    <property type="entry name" value="Metal_Hydrolase"/>
</dbReference>
<proteinExistence type="predicted"/>
<reference evidence="2" key="1">
    <citation type="submission" date="2013-12" db="EMBL/GenBank/DDBJ databases">
        <title>A Varibaculum cambriense genome reconstructed from a premature infant gut community with otherwise low bacterial novelty that shifts toward anaerobic metabolism during the third week of life.</title>
        <authorList>
            <person name="Brown C.T."/>
            <person name="Sharon I."/>
            <person name="Thomas B.C."/>
            <person name="Castelle C.J."/>
            <person name="Morowitz M.J."/>
            <person name="Banfield J.F."/>
        </authorList>
    </citation>
    <scope>NUCLEOTIDE SEQUENCE</scope>
</reference>